<dbReference type="EMBL" id="JBHULL010000007">
    <property type="protein sequence ID" value="MFD2582087.1"/>
    <property type="molecule type" value="Genomic_DNA"/>
</dbReference>
<evidence type="ECO:0000313" key="3">
    <source>
        <dbReference type="Proteomes" id="UP001597461"/>
    </source>
</evidence>
<proteinExistence type="predicted"/>
<organism evidence="2 3">
    <name type="scientific">Pedobacter vanadiisoli</name>
    <dbReference type="NCBI Taxonomy" id="1761975"/>
    <lineage>
        <taxon>Bacteria</taxon>
        <taxon>Pseudomonadati</taxon>
        <taxon>Bacteroidota</taxon>
        <taxon>Sphingobacteriia</taxon>
        <taxon>Sphingobacteriales</taxon>
        <taxon>Sphingobacteriaceae</taxon>
        <taxon>Pedobacter</taxon>
    </lineage>
</organism>
<feature type="chain" id="PRO_5045969402" description="Lipoprotein" evidence="1">
    <location>
        <begin position="22"/>
        <end position="152"/>
    </location>
</feature>
<keyword evidence="3" id="KW-1185">Reference proteome</keyword>
<dbReference type="Proteomes" id="UP001597461">
    <property type="component" value="Unassembled WGS sequence"/>
</dbReference>
<evidence type="ECO:0000256" key="1">
    <source>
        <dbReference type="SAM" id="SignalP"/>
    </source>
</evidence>
<protein>
    <recommendedName>
        <fullName evidence="4">Lipoprotein</fullName>
    </recommendedName>
</protein>
<reference evidence="3" key="1">
    <citation type="journal article" date="2019" name="Int. J. Syst. Evol. Microbiol.">
        <title>The Global Catalogue of Microorganisms (GCM) 10K type strain sequencing project: providing services to taxonomists for standard genome sequencing and annotation.</title>
        <authorList>
            <consortium name="The Broad Institute Genomics Platform"/>
            <consortium name="The Broad Institute Genome Sequencing Center for Infectious Disease"/>
            <person name="Wu L."/>
            <person name="Ma J."/>
        </authorList>
    </citation>
    <scope>NUCLEOTIDE SEQUENCE [LARGE SCALE GENOMIC DNA]</scope>
    <source>
        <strain evidence="3">KCTC 42866</strain>
    </source>
</reference>
<dbReference type="RefSeq" id="WP_379076430.1">
    <property type="nucleotide sequence ID" value="NZ_JBHULL010000007.1"/>
</dbReference>
<comment type="caution">
    <text evidence="2">The sequence shown here is derived from an EMBL/GenBank/DDBJ whole genome shotgun (WGS) entry which is preliminary data.</text>
</comment>
<gene>
    <name evidence="2" type="ORF">ACFSR6_06280</name>
</gene>
<evidence type="ECO:0008006" key="4">
    <source>
        <dbReference type="Google" id="ProtNLM"/>
    </source>
</evidence>
<keyword evidence="1" id="KW-0732">Signal</keyword>
<accession>A0ABW5MFV1</accession>
<evidence type="ECO:0000313" key="2">
    <source>
        <dbReference type="EMBL" id="MFD2582087.1"/>
    </source>
</evidence>
<sequence>MKLKYVLAISSLILIISCSHTKQKTLPTFTILYEALKLKANEKTSYFEKFGYGFRTGDSVSLTYKHIGQNDTSSYQIVDLPTSKACIYATNNRNELKSIVNEAKSKGFVQEIKDKGITGYRNNSQILFVTDTVKQGKKIFSLNLMQLGIKKL</sequence>
<name>A0ABW5MFV1_9SPHI</name>
<dbReference type="PROSITE" id="PS51257">
    <property type="entry name" value="PROKAR_LIPOPROTEIN"/>
    <property type="match status" value="1"/>
</dbReference>
<feature type="signal peptide" evidence="1">
    <location>
        <begin position="1"/>
        <end position="21"/>
    </location>
</feature>